<proteinExistence type="predicted"/>
<accession>A0A934KJE6</accession>
<protein>
    <submittedName>
        <fullName evidence="2">Nuclear transport factor 2 family protein</fullName>
    </submittedName>
</protein>
<evidence type="ECO:0000313" key="2">
    <source>
        <dbReference type="EMBL" id="MBJ7603898.1"/>
    </source>
</evidence>
<reference evidence="2 3" key="1">
    <citation type="submission" date="2020-10" db="EMBL/GenBank/DDBJ databases">
        <title>Ca. Dormibacterota MAGs.</title>
        <authorList>
            <person name="Montgomery K."/>
        </authorList>
    </citation>
    <scope>NUCLEOTIDE SEQUENCE [LARGE SCALE GENOMIC DNA]</scope>
    <source>
        <strain evidence="2">SC8811_S16_3</strain>
    </source>
</reference>
<dbReference type="AlphaFoldDB" id="A0A934KJE6"/>
<organism evidence="2 3">
    <name type="scientific">Candidatus Dormiibacter inghamiae</name>
    <dbReference type="NCBI Taxonomy" id="3127013"/>
    <lineage>
        <taxon>Bacteria</taxon>
        <taxon>Bacillati</taxon>
        <taxon>Candidatus Dormiibacterota</taxon>
        <taxon>Candidatus Dormibacteria</taxon>
        <taxon>Candidatus Dormibacterales</taxon>
        <taxon>Candidatus Dormibacteraceae</taxon>
        <taxon>Candidatus Dormiibacter</taxon>
    </lineage>
</organism>
<gene>
    <name evidence="2" type="ORF">JF888_11995</name>
</gene>
<dbReference type="EMBL" id="JAEKNQ010000044">
    <property type="protein sequence ID" value="MBJ7603898.1"/>
    <property type="molecule type" value="Genomic_DNA"/>
</dbReference>
<evidence type="ECO:0000313" key="3">
    <source>
        <dbReference type="Proteomes" id="UP000620075"/>
    </source>
</evidence>
<dbReference type="SUPFAM" id="SSF54427">
    <property type="entry name" value="NTF2-like"/>
    <property type="match status" value="1"/>
</dbReference>
<feature type="domain" description="SnoaL-like" evidence="1">
    <location>
        <begin position="14"/>
        <end position="111"/>
    </location>
</feature>
<dbReference type="Gene3D" id="3.10.450.50">
    <property type="match status" value="1"/>
</dbReference>
<dbReference type="InterPro" id="IPR032710">
    <property type="entry name" value="NTF2-like_dom_sf"/>
</dbReference>
<dbReference type="InterPro" id="IPR037401">
    <property type="entry name" value="SnoaL-like"/>
</dbReference>
<dbReference type="Proteomes" id="UP000620075">
    <property type="component" value="Unassembled WGS sequence"/>
</dbReference>
<evidence type="ECO:0000259" key="1">
    <source>
        <dbReference type="Pfam" id="PF12680"/>
    </source>
</evidence>
<sequence>MNGTVPGPRPGTWVERLCRATNDHDLDELTRCFAADYCNETPAHPARGFSGRAQVRKNWEQIFAAVPDLTAQVRWVEDGHTAWSEWEMRGTRRDGLPHLMRGVVIFGVEGEEATWARFYLEPVDADHDGVDAAVQRAIGTAGGPQ</sequence>
<name>A0A934KJE6_9BACT</name>
<comment type="caution">
    <text evidence="2">The sequence shown here is derived from an EMBL/GenBank/DDBJ whole genome shotgun (WGS) entry which is preliminary data.</text>
</comment>
<dbReference type="Pfam" id="PF12680">
    <property type="entry name" value="SnoaL_2"/>
    <property type="match status" value="1"/>
</dbReference>